<evidence type="ECO:0000313" key="8">
    <source>
        <dbReference type="EMBL" id="CAH8333919.1"/>
    </source>
</evidence>
<evidence type="ECO:0000313" key="9">
    <source>
        <dbReference type="Proteomes" id="UP001642260"/>
    </source>
</evidence>
<accession>A0ABC8JML6</accession>
<keyword evidence="9" id="KW-1185">Reference proteome</keyword>
<comment type="similarity">
    <text evidence="5">Belongs to the HSF family.</text>
</comment>
<feature type="compositionally biased region" description="Polar residues" evidence="6">
    <location>
        <begin position="217"/>
        <end position="226"/>
    </location>
</feature>
<protein>
    <recommendedName>
        <fullName evidence="7">HSF-type DNA-binding domain-containing protein</fullName>
    </recommendedName>
</protein>
<evidence type="ECO:0000256" key="3">
    <source>
        <dbReference type="ARBA" id="ARBA00023125"/>
    </source>
</evidence>
<dbReference type="GO" id="GO:0003677">
    <property type="term" value="F:DNA binding"/>
    <property type="evidence" value="ECO:0007669"/>
    <property type="project" value="UniProtKB-KW"/>
</dbReference>
<reference evidence="8 9" key="1">
    <citation type="submission" date="2022-03" db="EMBL/GenBank/DDBJ databases">
        <authorList>
            <person name="Macdonald S."/>
            <person name="Ahmed S."/>
            <person name="Newling K."/>
        </authorList>
    </citation>
    <scope>NUCLEOTIDE SEQUENCE [LARGE SCALE GENOMIC DNA]</scope>
</reference>
<dbReference type="InterPro" id="IPR036390">
    <property type="entry name" value="WH_DNA-bd_sf"/>
</dbReference>
<feature type="region of interest" description="Disordered" evidence="6">
    <location>
        <begin position="207"/>
        <end position="226"/>
    </location>
</feature>
<feature type="domain" description="HSF-type DNA-binding" evidence="7">
    <location>
        <begin position="60"/>
        <end position="154"/>
    </location>
</feature>
<feature type="region of interest" description="Disordered" evidence="6">
    <location>
        <begin position="1"/>
        <end position="49"/>
    </location>
</feature>
<evidence type="ECO:0000256" key="5">
    <source>
        <dbReference type="RuleBase" id="RU004020"/>
    </source>
</evidence>
<dbReference type="AlphaFoldDB" id="A0ABC8JML6"/>
<evidence type="ECO:0000256" key="4">
    <source>
        <dbReference type="ARBA" id="ARBA00023242"/>
    </source>
</evidence>
<dbReference type="EMBL" id="CAKOAT010123044">
    <property type="protein sequence ID" value="CAH8333919.1"/>
    <property type="molecule type" value="Genomic_DNA"/>
</dbReference>
<dbReference type="GO" id="GO:0005634">
    <property type="term" value="C:nucleus"/>
    <property type="evidence" value="ECO:0007669"/>
    <property type="project" value="UniProtKB-SubCell"/>
</dbReference>
<keyword evidence="4" id="KW-0539">Nucleus</keyword>
<dbReference type="SMART" id="SM00415">
    <property type="entry name" value="HSF"/>
    <property type="match status" value="1"/>
</dbReference>
<evidence type="ECO:0000256" key="2">
    <source>
        <dbReference type="ARBA" id="ARBA00023016"/>
    </source>
</evidence>
<dbReference type="PANTHER" id="PTHR10015:SF427">
    <property type="entry name" value="HEAT SHOCK FACTOR PROTEIN"/>
    <property type="match status" value="1"/>
</dbReference>
<proteinExistence type="inferred from homology"/>
<gene>
    <name evidence="8" type="ORF">ERUC_LOCUS12985</name>
</gene>
<dbReference type="Pfam" id="PF00447">
    <property type="entry name" value="HSF_DNA-bind"/>
    <property type="match status" value="1"/>
</dbReference>
<keyword evidence="2" id="KW-0346">Stress response</keyword>
<organism evidence="8 9">
    <name type="scientific">Eruca vesicaria subsp. sativa</name>
    <name type="common">Garden rocket</name>
    <name type="synonym">Eruca sativa</name>
    <dbReference type="NCBI Taxonomy" id="29727"/>
    <lineage>
        <taxon>Eukaryota</taxon>
        <taxon>Viridiplantae</taxon>
        <taxon>Streptophyta</taxon>
        <taxon>Embryophyta</taxon>
        <taxon>Tracheophyta</taxon>
        <taxon>Spermatophyta</taxon>
        <taxon>Magnoliopsida</taxon>
        <taxon>eudicotyledons</taxon>
        <taxon>Gunneridae</taxon>
        <taxon>Pentapetalae</taxon>
        <taxon>rosids</taxon>
        <taxon>malvids</taxon>
        <taxon>Brassicales</taxon>
        <taxon>Brassicaceae</taxon>
        <taxon>Brassiceae</taxon>
        <taxon>Eruca</taxon>
    </lineage>
</organism>
<feature type="compositionally biased region" description="Basic and acidic residues" evidence="6">
    <location>
        <begin position="1"/>
        <end position="14"/>
    </location>
</feature>
<dbReference type="InterPro" id="IPR000232">
    <property type="entry name" value="HSF_DNA-bd"/>
</dbReference>
<evidence type="ECO:0000256" key="1">
    <source>
        <dbReference type="ARBA" id="ARBA00004123"/>
    </source>
</evidence>
<comment type="caution">
    <text evidence="8">The sequence shown here is derived from an EMBL/GenBank/DDBJ whole genome shotgun (WGS) entry which is preliminary data.</text>
</comment>
<keyword evidence="3" id="KW-0238">DNA-binding</keyword>
<name>A0ABC8JML6_ERUVS</name>
<sequence>MKEFFENESKERRASRLRPKSSSPPAPENQVKISPNPSSDFVHETDSPCKEMDLSPRTNKIYAFLSKAYDIVDDPSTDNIISWGPNGTTFIVWKPLKCQRDLLTQHLGVTSFARFLGYCRALARLYLDSGQQLESEHPDFVKGNPELLEKIGDRYVAKLRASYAKRYKPLEDQLKNAKEEWDLAVKEQNEFFENDSKERRAIRLRMENPPLTAEQVPENQVQHNGT</sequence>
<evidence type="ECO:0000259" key="7">
    <source>
        <dbReference type="SMART" id="SM00415"/>
    </source>
</evidence>
<dbReference type="SUPFAM" id="SSF46785">
    <property type="entry name" value="Winged helix' DNA-binding domain"/>
    <property type="match status" value="1"/>
</dbReference>
<dbReference type="PANTHER" id="PTHR10015">
    <property type="entry name" value="HEAT SHOCK TRANSCRIPTION FACTOR"/>
    <property type="match status" value="1"/>
</dbReference>
<evidence type="ECO:0000256" key="6">
    <source>
        <dbReference type="SAM" id="MobiDB-lite"/>
    </source>
</evidence>
<dbReference type="Gene3D" id="1.10.10.10">
    <property type="entry name" value="Winged helix-like DNA-binding domain superfamily/Winged helix DNA-binding domain"/>
    <property type="match status" value="1"/>
</dbReference>
<dbReference type="InterPro" id="IPR036388">
    <property type="entry name" value="WH-like_DNA-bd_sf"/>
</dbReference>
<dbReference type="Proteomes" id="UP001642260">
    <property type="component" value="Unassembled WGS sequence"/>
</dbReference>
<comment type="subcellular location">
    <subcellularLocation>
        <location evidence="1">Nucleus</location>
    </subcellularLocation>
</comment>